<feature type="domain" description="C-type lectin" evidence="1">
    <location>
        <begin position="6"/>
        <end position="106"/>
    </location>
</feature>
<dbReference type="InterPro" id="IPR016186">
    <property type="entry name" value="C-type_lectin-like/link_sf"/>
</dbReference>
<dbReference type="InterPro" id="IPR001304">
    <property type="entry name" value="C-type_lectin-like"/>
</dbReference>
<feature type="non-terminal residue" evidence="2">
    <location>
        <position position="1"/>
    </location>
</feature>
<evidence type="ECO:0000259" key="1">
    <source>
        <dbReference type="PROSITE" id="PS50041"/>
    </source>
</evidence>
<dbReference type="Pfam" id="PF00059">
    <property type="entry name" value="Lectin_C"/>
    <property type="match status" value="4"/>
</dbReference>
<dbReference type="Proteomes" id="UP001166093">
    <property type="component" value="Unassembled WGS sequence"/>
</dbReference>
<proteinExistence type="predicted"/>
<dbReference type="SMART" id="SM00034">
    <property type="entry name" value="CLECT"/>
    <property type="match status" value="4"/>
</dbReference>
<protein>
    <submittedName>
        <fullName evidence="2">MRC1 protein</fullName>
    </submittedName>
</protein>
<feature type="domain" description="C-type lectin" evidence="1">
    <location>
        <begin position="116"/>
        <end position="220"/>
    </location>
</feature>
<gene>
    <name evidence="2" type="primary">Mrc1_3</name>
    <name evidence="2" type="ORF">GTO93_0000971</name>
</gene>
<feature type="non-terminal residue" evidence="2">
    <location>
        <position position="450"/>
    </location>
</feature>
<name>A0ABS2XBB6_POLSP</name>
<sequence>NQIRKHVFVDTEKSWSEAQRYCREKHTDLATVHSQEEAEQLLNIPGASLRDSWIGLYRDDTQNWQWSNSDDVIYSNWRADLFCASVNSEGKWIDSPCNIQKAFMCYKETSNITERFTLIEELKIWTEAQQYCRENHTDLVSIKNASENEEIVKKAQGKPFWIGLFNEPWKWSRQADRYTFHSWAYWEPNNWGGNQNCVMMSQTGEWIDYGCNFQLPFFCCDGSSSGQCFYEGTGKTWQEAQSYCRNQGRDLPSIQDQARVNKLISLIPSTSDSDHWIGLYHNKESWQWSSGGDVIYSNWEPYLFCASVNAEGGWEDSFCNQRNYFMCYSENSNIAERYTLIVELKTWTEAQQYCRKQHTDLVSIKNASENEEIVKKAQGRTFWIGLFNEPWKWSHQGDNYTFHTWSNGQPDNLGGNQNCVRMKTGGWIDCGCNNQNPFYCEGEDPVQSSH</sequence>
<organism evidence="2 3">
    <name type="scientific">Polyodon spathula</name>
    <name type="common">North American paddlefish</name>
    <name type="synonym">Squalus spathula</name>
    <dbReference type="NCBI Taxonomy" id="7913"/>
    <lineage>
        <taxon>Eukaryota</taxon>
        <taxon>Metazoa</taxon>
        <taxon>Chordata</taxon>
        <taxon>Craniata</taxon>
        <taxon>Vertebrata</taxon>
        <taxon>Euteleostomi</taxon>
        <taxon>Actinopterygii</taxon>
        <taxon>Chondrostei</taxon>
        <taxon>Acipenseriformes</taxon>
        <taxon>Polyodontidae</taxon>
        <taxon>Polyodon</taxon>
    </lineage>
</organism>
<dbReference type="Gene3D" id="3.10.100.10">
    <property type="entry name" value="Mannose-Binding Protein A, subunit A"/>
    <property type="match status" value="4"/>
</dbReference>
<dbReference type="PROSITE" id="PS50041">
    <property type="entry name" value="C_TYPE_LECTIN_2"/>
    <property type="match status" value="4"/>
</dbReference>
<evidence type="ECO:0000313" key="2">
    <source>
        <dbReference type="EMBL" id="MBN3271514.1"/>
    </source>
</evidence>
<dbReference type="PANTHER" id="PTHR45784">
    <property type="entry name" value="C-TYPE LECTIN DOMAIN FAMILY 20 MEMBER A-RELATED"/>
    <property type="match status" value="1"/>
</dbReference>
<reference evidence="2" key="1">
    <citation type="journal article" date="2021" name="Cell">
        <title>Tracing the genetic footprints of vertebrate landing in non-teleost ray-finned fishes.</title>
        <authorList>
            <person name="Bi X."/>
            <person name="Wang K."/>
            <person name="Yang L."/>
            <person name="Pan H."/>
            <person name="Jiang H."/>
            <person name="Wei Q."/>
            <person name="Fang M."/>
            <person name="Yu H."/>
            <person name="Zhu C."/>
            <person name="Cai Y."/>
            <person name="He Y."/>
            <person name="Gan X."/>
            <person name="Zeng H."/>
            <person name="Yu D."/>
            <person name="Zhu Y."/>
            <person name="Jiang H."/>
            <person name="Qiu Q."/>
            <person name="Yang H."/>
            <person name="Zhang Y.E."/>
            <person name="Wang W."/>
            <person name="Zhu M."/>
            <person name="He S."/>
            <person name="Zhang G."/>
        </authorList>
    </citation>
    <scope>NUCLEOTIDE SEQUENCE</scope>
    <source>
        <strain evidence="2">Pddl_001</strain>
    </source>
</reference>
<dbReference type="InterPro" id="IPR016187">
    <property type="entry name" value="CTDL_fold"/>
</dbReference>
<dbReference type="PANTHER" id="PTHR45784:SF5">
    <property type="entry name" value="C-TYPE LECTIN DOMAIN FAMILY 20 MEMBER A-RELATED"/>
    <property type="match status" value="1"/>
</dbReference>
<feature type="domain" description="C-type lectin" evidence="1">
    <location>
        <begin position="224"/>
        <end position="328"/>
    </location>
</feature>
<feature type="domain" description="C-type lectin" evidence="1">
    <location>
        <begin position="338"/>
        <end position="441"/>
    </location>
</feature>
<dbReference type="EMBL" id="JAAWVQ010011463">
    <property type="protein sequence ID" value="MBN3271514.1"/>
    <property type="molecule type" value="Genomic_DNA"/>
</dbReference>
<comment type="caution">
    <text evidence="2">The sequence shown here is derived from an EMBL/GenBank/DDBJ whole genome shotgun (WGS) entry which is preliminary data.</text>
</comment>
<dbReference type="SUPFAM" id="SSF56436">
    <property type="entry name" value="C-type lectin-like"/>
    <property type="match status" value="4"/>
</dbReference>
<evidence type="ECO:0000313" key="3">
    <source>
        <dbReference type="Proteomes" id="UP001166093"/>
    </source>
</evidence>
<accession>A0ABS2XBB6</accession>
<keyword evidence="3" id="KW-1185">Reference proteome</keyword>